<dbReference type="OrthoDB" id="3638488at2759"/>
<keyword evidence="13" id="KW-1185">Reference proteome</keyword>
<dbReference type="GO" id="GO:0005737">
    <property type="term" value="C:cytoplasm"/>
    <property type="evidence" value="ECO:0007669"/>
    <property type="project" value="UniProtKB-ARBA"/>
</dbReference>
<dbReference type="InterPro" id="IPR000719">
    <property type="entry name" value="Prot_kinase_dom"/>
</dbReference>
<dbReference type="SUPFAM" id="SSF56112">
    <property type="entry name" value="Protein kinase-like (PK-like)"/>
    <property type="match status" value="1"/>
</dbReference>
<keyword evidence="5" id="KW-0547">Nucleotide-binding</keyword>
<accession>A0A3P6QLF5</accession>
<name>A0A3P6QLF5_CYLGO</name>
<dbReference type="InterPro" id="IPR000961">
    <property type="entry name" value="AGC-kinase_C"/>
</dbReference>
<proteinExistence type="predicted"/>
<keyword evidence="7" id="KW-0067">ATP-binding</keyword>
<evidence type="ECO:0000256" key="3">
    <source>
        <dbReference type="ARBA" id="ARBA00022553"/>
    </source>
</evidence>
<keyword evidence="3" id="KW-0597">Phosphoprotein</keyword>
<dbReference type="PANTHER" id="PTHR22988">
    <property type="entry name" value="MYOTONIC DYSTROPHY S/T KINASE-RELATED"/>
    <property type="match status" value="1"/>
</dbReference>
<evidence type="ECO:0000256" key="5">
    <source>
        <dbReference type="ARBA" id="ARBA00022741"/>
    </source>
</evidence>
<dbReference type="InterPro" id="IPR017892">
    <property type="entry name" value="Pkinase_C"/>
</dbReference>
<protein>
    <recommendedName>
        <fullName evidence="1">non-specific serine/threonine protein kinase</fullName>
        <ecNumber evidence="1">2.7.11.1</ecNumber>
    </recommendedName>
</protein>
<dbReference type="FunFam" id="1.10.510.10:FF:000024">
    <property type="entry name" value="Probable serine/threonine-protein kinase cot-1"/>
    <property type="match status" value="1"/>
</dbReference>
<evidence type="ECO:0000256" key="9">
    <source>
        <dbReference type="ARBA" id="ARBA00048679"/>
    </source>
</evidence>
<evidence type="ECO:0000256" key="4">
    <source>
        <dbReference type="ARBA" id="ARBA00022679"/>
    </source>
</evidence>
<dbReference type="SMART" id="SM00220">
    <property type="entry name" value="S_TKc"/>
    <property type="match status" value="1"/>
</dbReference>
<keyword evidence="6" id="KW-0418">Kinase</keyword>
<feature type="domain" description="Protein kinase" evidence="10">
    <location>
        <begin position="1"/>
        <end position="181"/>
    </location>
</feature>
<dbReference type="SMART" id="SM00133">
    <property type="entry name" value="S_TK_X"/>
    <property type="match status" value="1"/>
</dbReference>
<dbReference type="GO" id="GO:0007010">
    <property type="term" value="P:cytoskeleton organization"/>
    <property type="evidence" value="ECO:0007669"/>
    <property type="project" value="UniProtKB-ARBA"/>
</dbReference>
<evidence type="ECO:0000313" key="12">
    <source>
        <dbReference type="EMBL" id="VDK50912.1"/>
    </source>
</evidence>
<evidence type="ECO:0000313" key="13">
    <source>
        <dbReference type="Proteomes" id="UP000271889"/>
    </source>
</evidence>
<evidence type="ECO:0000256" key="2">
    <source>
        <dbReference type="ARBA" id="ARBA00022527"/>
    </source>
</evidence>
<dbReference type="PROSITE" id="PS51285">
    <property type="entry name" value="AGC_KINASE_CTER"/>
    <property type="match status" value="1"/>
</dbReference>
<keyword evidence="4" id="KW-0808">Transferase</keyword>
<dbReference type="EC" id="2.7.11.1" evidence="1"/>
<evidence type="ECO:0000256" key="1">
    <source>
        <dbReference type="ARBA" id="ARBA00012513"/>
    </source>
</evidence>
<feature type="non-terminal residue" evidence="12">
    <location>
        <position position="1"/>
    </location>
</feature>
<dbReference type="GO" id="GO:0004674">
    <property type="term" value="F:protein serine/threonine kinase activity"/>
    <property type="evidence" value="ECO:0007669"/>
    <property type="project" value="UniProtKB-KW"/>
</dbReference>
<evidence type="ECO:0000256" key="7">
    <source>
        <dbReference type="ARBA" id="ARBA00022840"/>
    </source>
</evidence>
<dbReference type="GO" id="GO:0005524">
    <property type="term" value="F:ATP binding"/>
    <property type="evidence" value="ECO:0007669"/>
    <property type="project" value="UniProtKB-KW"/>
</dbReference>
<dbReference type="PROSITE" id="PS50011">
    <property type="entry name" value="PROTEIN_KINASE_DOM"/>
    <property type="match status" value="1"/>
</dbReference>
<evidence type="ECO:0000259" key="11">
    <source>
        <dbReference type="PROSITE" id="PS51285"/>
    </source>
</evidence>
<feature type="domain" description="AGC-kinase C-terminal" evidence="11">
    <location>
        <begin position="182"/>
        <end position="255"/>
    </location>
</feature>
<comment type="catalytic activity">
    <reaction evidence="8">
        <text>L-threonyl-[protein] + ATP = O-phospho-L-threonyl-[protein] + ADP + H(+)</text>
        <dbReference type="Rhea" id="RHEA:46608"/>
        <dbReference type="Rhea" id="RHEA-COMP:11060"/>
        <dbReference type="Rhea" id="RHEA-COMP:11605"/>
        <dbReference type="ChEBI" id="CHEBI:15378"/>
        <dbReference type="ChEBI" id="CHEBI:30013"/>
        <dbReference type="ChEBI" id="CHEBI:30616"/>
        <dbReference type="ChEBI" id="CHEBI:61977"/>
        <dbReference type="ChEBI" id="CHEBI:456216"/>
        <dbReference type="EC" id="2.7.11.1"/>
    </reaction>
</comment>
<evidence type="ECO:0000256" key="6">
    <source>
        <dbReference type="ARBA" id="ARBA00022777"/>
    </source>
</evidence>
<evidence type="ECO:0000256" key="8">
    <source>
        <dbReference type="ARBA" id="ARBA00047899"/>
    </source>
</evidence>
<keyword evidence="2" id="KW-0723">Serine/threonine-protein kinase</keyword>
<evidence type="ECO:0000259" key="10">
    <source>
        <dbReference type="PROSITE" id="PS50011"/>
    </source>
</evidence>
<comment type="catalytic activity">
    <reaction evidence="9">
        <text>L-seryl-[protein] + ATP = O-phospho-L-seryl-[protein] + ADP + H(+)</text>
        <dbReference type="Rhea" id="RHEA:17989"/>
        <dbReference type="Rhea" id="RHEA-COMP:9863"/>
        <dbReference type="Rhea" id="RHEA-COMP:11604"/>
        <dbReference type="ChEBI" id="CHEBI:15378"/>
        <dbReference type="ChEBI" id="CHEBI:29999"/>
        <dbReference type="ChEBI" id="CHEBI:30616"/>
        <dbReference type="ChEBI" id="CHEBI:83421"/>
        <dbReference type="ChEBI" id="CHEBI:456216"/>
        <dbReference type="EC" id="2.7.11.1"/>
    </reaction>
</comment>
<dbReference type="AlphaFoldDB" id="A0A3P6QLF5"/>
<gene>
    <name evidence="12" type="ORF">CGOC_LOCUS1906</name>
</gene>
<dbReference type="Pfam" id="PF00433">
    <property type="entry name" value="Pkinase_C"/>
    <property type="match status" value="1"/>
</dbReference>
<dbReference type="InterPro" id="IPR050839">
    <property type="entry name" value="Rho-assoc_Ser/Thr_Kinase"/>
</dbReference>
<dbReference type="Proteomes" id="UP000271889">
    <property type="component" value="Unassembled WGS sequence"/>
</dbReference>
<sequence length="267" mass="31282">FWGPLSGIVPKNACVLIYVIKGHVKLSDFGLCTGLKKIHRTEHYRNWPSQLPPDFVSKPVESKRKAETWKKNRRAYAYSTVGTPDYIAPEVFQPNGYTKSCDWWSLGVILYEMLIGYPPFCSETPQETYRKVVNWQQTLVFPPEMPISVDAKTTIKRFCCEPERRMGHNGGLEEIKQCIFFRRIDWNHIRERPAPIRVEVKSIDDTSNFDDFPEVDMRWPVDTAPQKLKPEEQPGHRGEFVDFTYKRFDGHTQKMRYSEMNKASFCF</sequence>
<dbReference type="Gene3D" id="1.10.510.10">
    <property type="entry name" value="Transferase(Phosphotransferase) domain 1"/>
    <property type="match status" value="1"/>
</dbReference>
<dbReference type="InterPro" id="IPR011009">
    <property type="entry name" value="Kinase-like_dom_sf"/>
</dbReference>
<dbReference type="Pfam" id="PF00069">
    <property type="entry name" value="Pkinase"/>
    <property type="match status" value="1"/>
</dbReference>
<dbReference type="PANTHER" id="PTHR22988:SF76">
    <property type="entry name" value="CHROMOSOME UNDETERMINED SCAFFOLD_135, WHOLE GENOME SHOTGUN SEQUENCE"/>
    <property type="match status" value="1"/>
</dbReference>
<reference evidence="12 13" key="1">
    <citation type="submission" date="2018-11" db="EMBL/GenBank/DDBJ databases">
        <authorList>
            <consortium name="Pathogen Informatics"/>
        </authorList>
    </citation>
    <scope>NUCLEOTIDE SEQUENCE [LARGE SCALE GENOMIC DNA]</scope>
</reference>
<organism evidence="12 13">
    <name type="scientific">Cylicostephanus goldi</name>
    <name type="common">Nematode worm</name>
    <dbReference type="NCBI Taxonomy" id="71465"/>
    <lineage>
        <taxon>Eukaryota</taxon>
        <taxon>Metazoa</taxon>
        <taxon>Ecdysozoa</taxon>
        <taxon>Nematoda</taxon>
        <taxon>Chromadorea</taxon>
        <taxon>Rhabditida</taxon>
        <taxon>Rhabditina</taxon>
        <taxon>Rhabditomorpha</taxon>
        <taxon>Strongyloidea</taxon>
        <taxon>Strongylidae</taxon>
        <taxon>Cylicostephanus</taxon>
    </lineage>
</organism>
<dbReference type="EMBL" id="UYRV01003931">
    <property type="protein sequence ID" value="VDK50912.1"/>
    <property type="molecule type" value="Genomic_DNA"/>
</dbReference>